<evidence type="ECO:0000259" key="8">
    <source>
        <dbReference type="PROSITE" id="PS50240"/>
    </source>
</evidence>
<keyword evidence="4" id="KW-1015">Disulfide bond</keyword>
<dbReference type="Pfam" id="PF00089">
    <property type="entry name" value="Trypsin"/>
    <property type="match status" value="1"/>
</dbReference>
<feature type="chain" id="PRO_5046574274" evidence="7">
    <location>
        <begin position="31"/>
        <end position="468"/>
    </location>
</feature>
<evidence type="ECO:0000256" key="5">
    <source>
        <dbReference type="RuleBase" id="RU363034"/>
    </source>
</evidence>
<evidence type="ECO:0000256" key="1">
    <source>
        <dbReference type="ARBA" id="ARBA00022670"/>
    </source>
</evidence>
<dbReference type="PROSITE" id="PS00134">
    <property type="entry name" value="TRYPSIN_HIS"/>
    <property type="match status" value="1"/>
</dbReference>
<dbReference type="InterPro" id="IPR001254">
    <property type="entry name" value="Trypsin_dom"/>
</dbReference>
<evidence type="ECO:0000313" key="10">
    <source>
        <dbReference type="Proteomes" id="UP000825002"/>
    </source>
</evidence>
<dbReference type="PROSITE" id="PS00135">
    <property type="entry name" value="TRYPSIN_SER"/>
    <property type="match status" value="1"/>
</dbReference>
<dbReference type="EMBL" id="JAIFTH010000833">
    <property type="protein sequence ID" value="KAG9508906.1"/>
    <property type="molecule type" value="Genomic_DNA"/>
</dbReference>
<feature type="non-terminal residue" evidence="9">
    <location>
        <position position="468"/>
    </location>
</feature>
<evidence type="ECO:0000256" key="2">
    <source>
        <dbReference type="ARBA" id="ARBA00022801"/>
    </source>
</evidence>
<dbReference type="Gene3D" id="2.40.10.10">
    <property type="entry name" value="Trypsin-like serine proteases"/>
    <property type="match status" value="1"/>
</dbReference>
<sequence length="468" mass="50652">MLANRFHLLVMTMSASTVLLLSTTSTTTSSSSSSDTSSTSDTASSSVAISPVAVSASTSQSTSTGSSSSSSNAVQEPPVPSLAAAIATTLLSTTASQYLNSSWPNKLTPFLYSITFPQDQSISSSSSSNTHITPAVSSTTLPVAKPHSSKQISSTVWGIVNLARYIMSFPQQCNWQGETYQCGVGIACWLQGHRPLDLCSGGILWSCCIPREVKRSQAGAIDDAECGKTYMRSSKIVGGENAKYGQVPWQAAVVKRQYFNQKISCGGALINKRWIVTAAHCVYRTPATNLRVRLGDYNLKGQTELYPHEEFGVRRKVVNENYNPDTYQNDIALLELSEEVVYRQHIIPVCLPAKGDNFTGKTATVTGWGRTQKVDVQVLDRDTCQSWMKNVGRREKIYPNMLCAGYQDGTRDSCQGDSGSPLTIKEDGVSKLIGLVSWGVGCARPQLPGVYVQTASFVNWINDQIKTG</sequence>
<feature type="region of interest" description="Disordered" evidence="6">
    <location>
        <begin position="57"/>
        <end position="76"/>
    </location>
</feature>
<evidence type="ECO:0000256" key="4">
    <source>
        <dbReference type="ARBA" id="ARBA00023157"/>
    </source>
</evidence>
<dbReference type="InterPro" id="IPR018114">
    <property type="entry name" value="TRYPSIN_HIS"/>
</dbReference>
<evidence type="ECO:0000313" key="9">
    <source>
        <dbReference type="EMBL" id="KAG9508906.1"/>
    </source>
</evidence>
<dbReference type="SMART" id="SM00020">
    <property type="entry name" value="Tryp_SPc"/>
    <property type="match status" value="1"/>
</dbReference>
<keyword evidence="10" id="KW-1185">Reference proteome</keyword>
<dbReference type="PANTHER" id="PTHR24264">
    <property type="entry name" value="TRYPSIN-RELATED"/>
    <property type="match status" value="1"/>
</dbReference>
<name>A0ABQ7S662_9ACAR</name>
<organism evidence="9 10">
    <name type="scientific">Fragariocoptes setiger</name>
    <dbReference type="NCBI Taxonomy" id="1670756"/>
    <lineage>
        <taxon>Eukaryota</taxon>
        <taxon>Metazoa</taxon>
        <taxon>Ecdysozoa</taxon>
        <taxon>Arthropoda</taxon>
        <taxon>Chelicerata</taxon>
        <taxon>Arachnida</taxon>
        <taxon>Acari</taxon>
        <taxon>Acariformes</taxon>
        <taxon>Trombidiformes</taxon>
        <taxon>Prostigmata</taxon>
        <taxon>Eupodina</taxon>
        <taxon>Eriophyoidea</taxon>
        <taxon>Phytoptidae</taxon>
        <taxon>Fragariocoptes</taxon>
    </lineage>
</organism>
<proteinExistence type="predicted"/>
<gene>
    <name evidence="9" type="primary">Sb</name>
    <name evidence="9" type="ORF">GZH46_02588</name>
</gene>
<comment type="caution">
    <text evidence="9">The sequence shown here is derived from an EMBL/GenBank/DDBJ whole genome shotgun (WGS) entry which is preliminary data.</text>
</comment>
<evidence type="ECO:0000256" key="3">
    <source>
        <dbReference type="ARBA" id="ARBA00022825"/>
    </source>
</evidence>
<dbReference type="InterPro" id="IPR009003">
    <property type="entry name" value="Peptidase_S1_PA"/>
</dbReference>
<accession>A0ABQ7S662</accession>
<dbReference type="PANTHER" id="PTHR24264:SF83">
    <property type="entry name" value="COMPLEMENT FACTOR I"/>
    <property type="match status" value="1"/>
</dbReference>
<evidence type="ECO:0000256" key="7">
    <source>
        <dbReference type="SAM" id="SignalP"/>
    </source>
</evidence>
<dbReference type="PRINTS" id="PR00722">
    <property type="entry name" value="CHYMOTRYPSIN"/>
</dbReference>
<feature type="signal peptide" evidence="7">
    <location>
        <begin position="1"/>
        <end position="30"/>
    </location>
</feature>
<dbReference type="CDD" id="cd00190">
    <property type="entry name" value="Tryp_SPc"/>
    <property type="match status" value="1"/>
</dbReference>
<evidence type="ECO:0000256" key="6">
    <source>
        <dbReference type="SAM" id="MobiDB-lite"/>
    </source>
</evidence>
<dbReference type="Proteomes" id="UP000825002">
    <property type="component" value="Unassembled WGS sequence"/>
</dbReference>
<dbReference type="InterPro" id="IPR043504">
    <property type="entry name" value="Peptidase_S1_PA_chymotrypsin"/>
</dbReference>
<dbReference type="InterPro" id="IPR001314">
    <property type="entry name" value="Peptidase_S1A"/>
</dbReference>
<feature type="compositionally biased region" description="Low complexity" evidence="6">
    <location>
        <begin position="57"/>
        <end position="74"/>
    </location>
</feature>
<keyword evidence="1 5" id="KW-0645">Protease</keyword>
<keyword evidence="2 5" id="KW-0378">Hydrolase</keyword>
<dbReference type="PROSITE" id="PS50240">
    <property type="entry name" value="TRYPSIN_DOM"/>
    <property type="match status" value="1"/>
</dbReference>
<keyword evidence="7" id="KW-0732">Signal</keyword>
<protein>
    <submittedName>
        <fullName evidence="9">Serine proteinase stubble</fullName>
    </submittedName>
</protein>
<dbReference type="SUPFAM" id="SSF50494">
    <property type="entry name" value="Trypsin-like serine proteases"/>
    <property type="match status" value="1"/>
</dbReference>
<dbReference type="InterPro" id="IPR050127">
    <property type="entry name" value="Serine_Proteases_S1"/>
</dbReference>
<reference evidence="9 10" key="1">
    <citation type="submission" date="2020-10" db="EMBL/GenBank/DDBJ databases">
        <authorList>
            <person name="Klimov P.B."/>
            <person name="Dyachkov S.M."/>
            <person name="Chetverikov P.E."/>
        </authorList>
    </citation>
    <scope>NUCLEOTIDE SEQUENCE [LARGE SCALE GENOMIC DNA]</scope>
    <source>
        <strain evidence="9">BMOC 18-1129-001#AD2665</strain>
        <tissue evidence="9">Entire mites</tissue>
    </source>
</reference>
<keyword evidence="3 5" id="KW-0720">Serine protease</keyword>
<feature type="domain" description="Peptidase S1" evidence="8">
    <location>
        <begin position="236"/>
        <end position="466"/>
    </location>
</feature>
<dbReference type="InterPro" id="IPR033116">
    <property type="entry name" value="TRYPSIN_SER"/>
</dbReference>